<evidence type="ECO:0000313" key="2">
    <source>
        <dbReference type="Proteomes" id="UP000054018"/>
    </source>
</evidence>
<dbReference type="Proteomes" id="UP000054018">
    <property type="component" value="Unassembled WGS sequence"/>
</dbReference>
<dbReference type="HOGENOM" id="CLU_2419091_0_0_1"/>
<sequence length="92" mass="10244">MGSSPHAPSKTACPTRDSCKETFIPSGQMEFGRRSLAKAVPSRVLPVEERTPQDEQEDREDCKWPVSECLHGNSSFREAVANELEYTAVVTF</sequence>
<organism evidence="1 2">
    <name type="scientific">Pisolithus microcarpus 441</name>
    <dbReference type="NCBI Taxonomy" id="765257"/>
    <lineage>
        <taxon>Eukaryota</taxon>
        <taxon>Fungi</taxon>
        <taxon>Dikarya</taxon>
        <taxon>Basidiomycota</taxon>
        <taxon>Agaricomycotina</taxon>
        <taxon>Agaricomycetes</taxon>
        <taxon>Agaricomycetidae</taxon>
        <taxon>Boletales</taxon>
        <taxon>Sclerodermatineae</taxon>
        <taxon>Pisolithaceae</taxon>
        <taxon>Pisolithus</taxon>
    </lineage>
</organism>
<keyword evidence="2" id="KW-1185">Reference proteome</keyword>
<protein>
    <submittedName>
        <fullName evidence="1">Uncharacterized protein</fullName>
    </submittedName>
</protein>
<feature type="non-terminal residue" evidence="1">
    <location>
        <position position="92"/>
    </location>
</feature>
<proteinExistence type="predicted"/>
<reference evidence="1 2" key="1">
    <citation type="submission" date="2014-04" db="EMBL/GenBank/DDBJ databases">
        <authorList>
            <consortium name="DOE Joint Genome Institute"/>
            <person name="Kuo A."/>
            <person name="Kohler A."/>
            <person name="Costa M.D."/>
            <person name="Nagy L.G."/>
            <person name="Floudas D."/>
            <person name="Copeland A."/>
            <person name="Barry K.W."/>
            <person name="Cichocki N."/>
            <person name="Veneault-Fourrey C."/>
            <person name="LaButti K."/>
            <person name="Lindquist E.A."/>
            <person name="Lipzen A."/>
            <person name="Lundell T."/>
            <person name="Morin E."/>
            <person name="Murat C."/>
            <person name="Sun H."/>
            <person name="Tunlid A."/>
            <person name="Henrissat B."/>
            <person name="Grigoriev I.V."/>
            <person name="Hibbett D.S."/>
            <person name="Martin F."/>
            <person name="Nordberg H.P."/>
            <person name="Cantor M.N."/>
            <person name="Hua S.X."/>
        </authorList>
    </citation>
    <scope>NUCLEOTIDE SEQUENCE [LARGE SCALE GENOMIC DNA]</scope>
    <source>
        <strain evidence="1 2">441</strain>
    </source>
</reference>
<gene>
    <name evidence="1" type="ORF">PISMIDRAFT_673980</name>
</gene>
<accession>A0A0C9ZQ93</accession>
<evidence type="ECO:0000313" key="1">
    <source>
        <dbReference type="EMBL" id="KIK28284.1"/>
    </source>
</evidence>
<reference evidence="2" key="2">
    <citation type="submission" date="2015-01" db="EMBL/GenBank/DDBJ databases">
        <title>Evolutionary Origins and Diversification of the Mycorrhizal Mutualists.</title>
        <authorList>
            <consortium name="DOE Joint Genome Institute"/>
            <consortium name="Mycorrhizal Genomics Consortium"/>
            <person name="Kohler A."/>
            <person name="Kuo A."/>
            <person name="Nagy L.G."/>
            <person name="Floudas D."/>
            <person name="Copeland A."/>
            <person name="Barry K.W."/>
            <person name="Cichocki N."/>
            <person name="Veneault-Fourrey C."/>
            <person name="LaButti K."/>
            <person name="Lindquist E.A."/>
            <person name="Lipzen A."/>
            <person name="Lundell T."/>
            <person name="Morin E."/>
            <person name="Murat C."/>
            <person name="Riley R."/>
            <person name="Ohm R."/>
            <person name="Sun H."/>
            <person name="Tunlid A."/>
            <person name="Henrissat B."/>
            <person name="Grigoriev I.V."/>
            <person name="Hibbett D.S."/>
            <person name="Martin F."/>
        </authorList>
    </citation>
    <scope>NUCLEOTIDE SEQUENCE [LARGE SCALE GENOMIC DNA]</scope>
    <source>
        <strain evidence="2">441</strain>
    </source>
</reference>
<dbReference type="EMBL" id="KN833693">
    <property type="protein sequence ID" value="KIK28284.1"/>
    <property type="molecule type" value="Genomic_DNA"/>
</dbReference>
<dbReference type="AlphaFoldDB" id="A0A0C9ZQ93"/>
<name>A0A0C9ZQ93_9AGAM</name>